<gene>
    <name evidence="1" type="ORF">JYU34_001813</name>
</gene>
<organism evidence="1 2">
    <name type="scientific">Plutella xylostella</name>
    <name type="common">Diamondback moth</name>
    <name type="synonym">Plutella maculipennis</name>
    <dbReference type="NCBI Taxonomy" id="51655"/>
    <lineage>
        <taxon>Eukaryota</taxon>
        <taxon>Metazoa</taxon>
        <taxon>Ecdysozoa</taxon>
        <taxon>Arthropoda</taxon>
        <taxon>Hexapoda</taxon>
        <taxon>Insecta</taxon>
        <taxon>Pterygota</taxon>
        <taxon>Neoptera</taxon>
        <taxon>Endopterygota</taxon>
        <taxon>Lepidoptera</taxon>
        <taxon>Glossata</taxon>
        <taxon>Ditrysia</taxon>
        <taxon>Yponomeutoidea</taxon>
        <taxon>Plutellidae</taxon>
        <taxon>Plutella</taxon>
    </lineage>
</organism>
<sequence length="76" mass="8182">MGAVGGTPEPQVKGELRTYLYVGCGYGNRVVSPPNIFCLPDSINAFPHVASDDTIISHSVGQYRDALDEGVRRMVS</sequence>
<dbReference type="Proteomes" id="UP000823941">
    <property type="component" value="Chromosome 3"/>
</dbReference>
<proteinExistence type="predicted"/>
<dbReference type="EMBL" id="JAHIBW010000003">
    <property type="protein sequence ID" value="KAG7312328.1"/>
    <property type="molecule type" value="Genomic_DNA"/>
</dbReference>
<evidence type="ECO:0000313" key="2">
    <source>
        <dbReference type="Proteomes" id="UP000823941"/>
    </source>
</evidence>
<evidence type="ECO:0000313" key="1">
    <source>
        <dbReference type="EMBL" id="KAG7312328.1"/>
    </source>
</evidence>
<name>A0ABQ7R4Y8_PLUXY</name>
<keyword evidence="2" id="KW-1185">Reference proteome</keyword>
<comment type="caution">
    <text evidence="1">The sequence shown here is derived from an EMBL/GenBank/DDBJ whole genome shotgun (WGS) entry which is preliminary data.</text>
</comment>
<accession>A0ABQ7R4Y8</accession>
<reference evidence="1 2" key="1">
    <citation type="submission" date="2021-06" db="EMBL/GenBank/DDBJ databases">
        <title>A haploid diamondback moth (Plutella xylostella L.) genome assembly resolves 31 chromosomes and identifies a diamide resistance mutation.</title>
        <authorList>
            <person name="Ward C.M."/>
            <person name="Perry K.D."/>
            <person name="Baker G."/>
            <person name="Powis K."/>
            <person name="Heckel D.G."/>
            <person name="Baxter S.W."/>
        </authorList>
    </citation>
    <scope>NUCLEOTIDE SEQUENCE [LARGE SCALE GENOMIC DNA]</scope>
    <source>
        <strain evidence="1 2">LV</strain>
        <tissue evidence="1">Single pupa</tissue>
    </source>
</reference>
<protein>
    <submittedName>
        <fullName evidence="1">Uncharacterized protein</fullName>
    </submittedName>
</protein>